<dbReference type="OrthoDB" id="1739375at2"/>
<dbReference type="PATRIC" id="fig|1432052.4.peg.6141"/>
<evidence type="ECO:0000313" key="3">
    <source>
        <dbReference type="EMBL" id="ODR53115.1"/>
    </source>
</evidence>
<keyword evidence="7" id="KW-1185">Reference proteome</keyword>
<gene>
    <name evidence="3" type="ORF">BEI59_09675</name>
    <name evidence="2" type="ORF">BEI61_05528</name>
    <name evidence="4" type="ORF">BEI63_01965</name>
</gene>
<accession>A0A1E3UKD5</accession>
<evidence type="ECO:0000259" key="1">
    <source>
        <dbReference type="Pfam" id="PF01402"/>
    </source>
</evidence>
<comment type="caution">
    <text evidence="3">The sequence shown here is derived from an EMBL/GenBank/DDBJ whole genome shotgun (WGS) entry which is preliminary data.</text>
</comment>
<sequence length="160" mass="17692">MKQEPVKTERKTLHLPVETIQALEKLAARNGTDFSKEVRRAVDEYLDLETTAENLDPINGVIRQELNAQIKALGNRLAGLINRLTIISAAGYYANIAIIADLIDTDRYSSFEKIEAAARKRALAYANQKNADALHAFADDEEMKKAIRAVKGGGRVDPDV</sequence>
<evidence type="ECO:0000313" key="5">
    <source>
        <dbReference type="Proteomes" id="UP000094067"/>
    </source>
</evidence>
<reference evidence="4 7" key="2">
    <citation type="submission" date="2016-08" db="EMBL/GenBank/DDBJ databases">
        <title>Characterization of Isolates of Eisenbergiella tayi Derived from Blood Cultures, Using Whole Genome Sequencing.</title>
        <authorList>
            <person name="Bernier A.-M."/>
            <person name="Burdz T."/>
            <person name="Wiebe D."/>
            <person name="Bernard K."/>
        </authorList>
    </citation>
    <scope>NUCLEOTIDE SEQUENCE [LARGE SCALE GENOMIC DNA]</scope>
    <source>
        <strain evidence="4 7">NML120146</strain>
    </source>
</reference>
<reference evidence="3 6" key="3">
    <citation type="submission" date="2016-08" db="EMBL/GenBank/DDBJ databases">
        <authorList>
            <person name="Seilhamer J.J."/>
        </authorList>
    </citation>
    <scope>NUCLEOTIDE SEQUENCE [LARGE SCALE GENOMIC DNA]</scope>
    <source>
        <strain evidence="3 6">NML150140-1</strain>
    </source>
</reference>
<evidence type="ECO:0000313" key="4">
    <source>
        <dbReference type="EMBL" id="ODR61211.1"/>
    </source>
</evidence>
<dbReference type="EMBL" id="MCGH01000004">
    <property type="protein sequence ID" value="ODM02366.1"/>
    <property type="molecule type" value="Genomic_DNA"/>
</dbReference>
<dbReference type="AlphaFoldDB" id="A0A1E3UKD5"/>
<dbReference type="Proteomes" id="UP000094271">
    <property type="component" value="Unassembled WGS sequence"/>
</dbReference>
<evidence type="ECO:0000313" key="2">
    <source>
        <dbReference type="EMBL" id="ODM02366.1"/>
    </source>
</evidence>
<dbReference type="Proteomes" id="UP000094067">
    <property type="component" value="Unassembled WGS sequence"/>
</dbReference>
<dbReference type="GO" id="GO:0006355">
    <property type="term" value="P:regulation of DNA-templated transcription"/>
    <property type="evidence" value="ECO:0007669"/>
    <property type="project" value="InterPro"/>
</dbReference>
<organism evidence="3 6">
    <name type="scientific">Eisenbergiella tayi</name>
    <dbReference type="NCBI Taxonomy" id="1432052"/>
    <lineage>
        <taxon>Bacteria</taxon>
        <taxon>Bacillati</taxon>
        <taxon>Bacillota</taxon>
        <taxon>Clostridia</taxon>
        <taxon>Lachnospirales</taxon>
        <taxon>Lachnospiraceae</taxon>
        <taxon>Eisenbergiella</taxon>
    </lineage>
</organism>
<name>A0A1E3UKD5_9FIRM</name>
<evidence type="ECO:0000313" key="6">
    <source>
        <dbReference type="Proteomes" id="UP000094271"/>
    </source>
</evidence>
<dbReference type="EMBL" id="MEHA01000005">
    <property type="protein sequence ID" value="ODR53115.1"/>
    <property type="molecule type" value="Genomic_DNA"/>
</dbReference>
<dbReference type="EMBL" id="MEHD01000007">
    <property type="protein sequence ID" value="ODR61211.1"/>
    <property type="molecule type" value="Genomic_DNA"/>
</dbReference>
<protein>
    <recommendedName>
        <fullName evidence="1">Ribbon-helix-helix protein CopG domain-containing protein</fullName>
    </recommendedName>
</protein>
<dbReference type="Proteomes" id="UP000094869">
    <property type="component" value="Unassembled WGS sequence"/>
</dbReference>
<evidence type="ECO:0000313" key="7">
    <source>
        <dbReference type="Proteomes" id="UP000094869"/>
    </source>
</evidence>
<dbReference type="RefSeq" id="WP_069154909.1">
    <property type="nucleotide sequence ID" value="NZ_JAQCZP010000005.1"/>
</dbReference>
<dbReference type="Pfam" id="PF01402">
    <property type="entry name" value="RHH_1"/>
    <property type="match status" value="1"/>
</dbReference>
<feature type="domain" description="Ribbon-helix-helix protein CopG" evidence="1">
    <location>
        <begin position="12"/>
        <end position="49"/>
    </location>
</feature>
<reference evidence="2 5" key="1">
    <citation type="submission" date="2016-07" db="EMBL/GenBank/DDBJ databases">
        <title>Characterization of isolates of Eisenbergiella tayi derived from blood cultures, using whole genome sequencing.</title>
        <authorList>
            <person name="Burdz T."/>
            <person name="Wiebe D."/>
            <person name="Huynh C."/>
            <person name="Bernard K."/>
        </authorList>
    </citation>
    <scope>NUCLEOTIDE SEQUENCE [LARGE SCALE GENOMIC DNA]</scope>
    <source>
        <strain evidence="2 5">NML 110608</strain>
    </source>
</reference>
<proteinExistence type="predicted"/>
<dbReference type="InterPro" id="IPR002145">
    <property type="entry name" value="CopG"/>
</dbReference>